<organism evidence="2">
    <name type="scientific">Auxenochlorella protothecoides</name>
    <name type="common">Green microalga</name>
    <name type="synonym">Chlorella protothecoides</name>
    <dbReference type="NCBI Taxonomy" id="3075"/>
    <lineage>
        <taxon>Eukaryota</taxon>
        <taxon>Viridiplantae</taxon>
        <taxon>Chlorophyta</taxon>
        <taxon>core chlorophytes</taxon>
        <taxon>Trebouxiophyceae</taxon>
        <taxon>Chlorellales</taxon>
        <taxon>Chlorellaceae</taxon>
        <taxon>Auxenochlorella</taxon>
    </lineage>
</organism>
<gene>
    <name evidence="2" type="ORF">g.504</name>
</gene>
<proteinExistence type="predicted"/>
<feature type="compositionally biased region" description="Low complexity" evidence="1">
    <location>
        <begin position="139"/>
        <end position="149"/>
    </location>
</feature>
<evidence type="ECO:0000256" key="1">
    <source>
        <dbReference type="SAM" id="MobiDB-lite"/>
    </source>
</evidence>
<dbReference type="PANTHER" id="PTHR33675:SF1">
    <property type="entry name" value="HOLOCARBOXYLASE SYNTHETASE"/>
    <property type="match status" value="1"/>
</dbReference>
<reference evidence="2" key="1">
    <citation type="submission" date="2015-08" db="EMBL/GenBank/DDBJ databases">
        <authorList>
            <person name="Babu N.S."/>
            <person name="Beckwith C.J."/>
            <person name="Beseler K.G."/>
            <person name="Brison A."/>
            <person name="Carone J.V."/>
            <person name="Caskin T.P."/>
            <person name="Diamond M."/>
            <person name="Durham M.E."/>
            <person name="Foxe J.M."/>
            <person name="Go M."/>
            <person name="Henderson B.A."/>
            <person name="Jones I.B."/>
            <person name="McGettigan J.A."/>
            <person name="Micheletti S.J."/>
            <person name="Nasrallah M.E."/>
            <person name="Ortiz D."/>
            <person name="Piller C.R."/>
            <person name="Privatt S.R."/>
            <person name="Schneider S.L."/>
            <person name="Sharp S."/>
            <person name="Smith T.C."/>
            <person name="Stanton J.D."/>
            <person name="Ullery H.E."/>
            <person name="Wilson R.J."/>
            <person name="Serrano M.G."/>
            <person name="Buck G."/>
            <person name="Lee V."/>
            <person name="Wang Y."/>
            <person name="Carvalho R."/>
            <person name="Voegtly L."/>
            <person name="Shi R."/>
            <person name="Duckworth R."/>
            <person name="Johnson A."/>
            <person name="Loviza R."/>
            <person name="Walstead R."/>
            <person name="Shah Z."/>
            <person name="Kiflezghi M."/>
            <person name="Wade K."/>
            <person name="Ball S.L."/>
            <person name="Bradley K.W."/>
            <person name="Asai D.J."/>
            <person name="Bowman C.A."/>
            <person name="Russell D.A."/>
            <person name="Pope W.H."/>
            <person name="Jacobs-Sera D."/>
            <person name="Hendrix R.W."/>
            <person name="Hatfull G.F."/>
        </authorList>
    </citation>
    <scope>NUCLEOTIDE SEQUENCE</scope>
</reference>
<dbReference type="EMBL" id="GDKF01007352">
    <property type="protein sequence ID" value="JAT71270.1"/>
    <property type="molecule type" value="Transcribed_RNA"/>
</dbReference>
<accession>A0A1D1ZWD3</accession>
<sequence>MQSAHRRGKKRKPEADLEAERSLYASFATAANSVSQLYSLALGQQARYRDEGARQSLERVYEWLCKEHGNSSTLPTAALMDFLRQEALLLGTPGECSATPVPVLPLAPPAVFSSAAAAAKEDEGVEGGDKGPAAVVRRLQQQQLHQQQQQHEEQQQSGWYGA</sequence>
<evidence type="ECO:0000313" key="2">
    <source>
        <dbReference type="EMBL" id="JAT71270.1"/>
    </source>
</evidence>
<dbReference type="PANTHER" id="PTHR33675">
    <property type="entry name" value="NUCLEAR RECEPTOR FAMILY 2 GROUP C PROTEIN"/>
    <property type="match status" value="1"/>
</dbReference>
<name>A0A1D1ZWD3_AUXPR</name>
<protein>
    <submittedName>
        <fullName evidence="2">Uncharacterized protein</fullName>
    </submittedName>
</protein>
<dbReference type="AlphaFoldDB" id="A0A1D1ZWD3"/>
<feature type="region of interest" description="Disordered" evidence="1">
    <location>
        <begin position="115"/>
        <end position="162"/>
    </location>
</feature>